<proteinExistence type="inferred from homology"/>
<comment type="caution">
    <text evidence="8">The sequence shown here is derived from an EMBL/GenBank/DDBJ whole genome shotgun (WGS) entry which is preliminary data.</text>
</comment>
<comment type="subcellular location">
    <subcellularLocation>
        <location evidence="1">Cytoplasm</location>
    </subcellularLocation>
</comment>
<dbReference type="AlphaFoldDB" id="A0A9P6UXT9"/>
<name>A0A9P6UXT9_9FUNG</name>
<dbReference type="GO" id="GO:0005096">
    <property type="term" value="F:GTPase activator activity"/>
    <property type="evidence" value="ECO:0007669"/>
    <property type="project" value="UniProtKB-KW"/>
</dbReference>
<keyword evidence="4" id="KW-0343">GTPase activation</keyword>
<evidence type="ECO:0000256" key="1">
    <source>
        <dbReference type="ARBA" id="ARBA00004496"/>
    </source>
</evidence>
<dbReference type="GO" id="GO:0005737">
    <property type="term" value="C:cytoplasm"/>
    <property type="evidence" value="ECO:0007669"/>
    <property type="project" value="UniProtKB-SubCell"/>
</dbReference>
<dbReference type="PANTHER" id="PTHR21422:SF9">
    <property type="entry name" value="RAB3 GTPASE-ACTIVATING PROTEIN CATALYTIC SUBUNIT"/>
    <property type="match status" value="1"/>
</dbReference>
<feature type="domain" description="Rab3GAP catalytic subunit conserved" evidence="7">
    <location>
        <begin position="741"/>
        <end position="853"/>
    </location>
</feature>
<dbReference type="InterPro" id="IPR045700">
    <property type="entry name" value="Rab3GAP1"/>
</dbReference>
<evidence type="ECO:0000256" key="4">
    <source>
        <dbReference type="ARBA" id="ARBA00022468"/>
    </source>
</evidence>
<evidence type="ECO:0000256" key="6">
    <source>
        <dbReference type="SAM" id="MobiDB-lite"/>
    </source>
</evidence>
<dbReference type="PANTHER" id="PTHR21422">
    <property type="entry name" value="RAB3 GTPASE-ACTIVATING PROTEIN CATALYTIC SUBUNIT"/>
    <property type="match status" value="1"/>
</dbReference>
<sequence length="853" mass="93607">MEPEDFDSFEFIDYTTSGPWEKFIVQIEDCLKHWGLVHNSYGVFNPNVMPTTDGTGLNLDDELALALNEDRPNSDTAAHKDPITASTTTTTATTTAGAAAQASQPAPATSTAEPTAGSYEHNATVTLENTSYVLSYRYHPAKARIAAGVERIDLDFLPISLEGLDHHILHRWTALTHILVLAPAANTDSHIIDLGSAKLLLSSFAIAFQNTGCNIPVFVPTGHPKNKTYTGLSIQPQLSHARDSELGLEETAEDQAIEVRLNTVVVPYPPAQYTNLSGILDLFIERMGLEDEFTDGGVIGAVAYSQEVKEQIHVSGLFSYQLDNWYDDKWRQWADTGAGVPQESTATDPLLPIGPIHDPLKSLQLVARFASAPSTVYLDSKNLTDMDASQANIWIIKALFKSEDYGLLSGILGDVISSWISGLSIASSVGSRGSEKEQRSYTSLLRKGARLIQGTISMVDAADVDNIAKTLLKTPASSTSQYTSAQLESTQPHIESCLKVHQVVSAAELGLRFRHASIVPQGSLLWKMLIHLVDVISPNSHISYPTSFMGFLKALWAVLLKQITALWEERKMIPWIPVFLEPDVEEQANEISISNQQHNDKDQHTRTPVVDLRFNLLHQKLSMVNCCIVRDHNEREERAAMLRKSPVNDNSLFSTPSSSATFSESTVQAPAMLVQDSELGASTANALKDIGTIAPEETEGRSQSGQHVNDDEDAEGLNYAVKGLTKEDVPVLSKDATSSKPESTSFKGLTLLETGASLVVPRLQEPGCMTEDMIREQEELLENLGSTPDAAKTRAEMQSAQLISDMSAFKAANLGCVLGDFIRWHSPKDWDNERRQMSSRMADSGNFWQELWE</sequence>
<organism evidence="8 9">
    <name type="scientific">Dissophora globulifera</name>
    <dbReference type="NCBI Taxonomy" id="979702"/>
    <lineage>
        <taxon>Eukaryota</taxon>
        <taxon>Fungi</taxon>
        <taxon>Fungi incertae sedis</taxon>
        <taxon>Mucoromycota</taxon>
        <taxon>Mortierellomycotina</taxon>
        <taxon>Mortierellomycetes</taxon>
        <taxon>Mortierellales</taxon>
        <taxon>Mortierellaceae</taxon>
        <taxon>Dissophora</taxon>
    </lineage>
</organism>
<evidence type="ECO:0000313" key="8">
    <source>
        <dbReference type="EMBL" id="KAG0324380.1"/>
    </source>
</evidence>
<evidence type="ECO:0000256" key="5">
    <source>
        <dbReference type="ARBA" id="ARBA00022490"/>
    </source>
</evidence>
<feature type="region of interest" description="Disordered" evidence="6">
    <location>
        <begin position="70"/>
        <end position="121"/>
    </location>
</feature>
<feature type="compositionally biased region" description="Low complexity" evidence="6">
    <location>
        <begin position="84"/>
        <end position="118"/>
    </location>
</feature>
<keyword evidence="9" id="KW-1185">Reference proteome</keyword>
<feature type="non-terminal residue" evidence="8">
    <location>
        <position position="1"/>
    </location>
</feature>
<gene>
    <name evidence="8" type="primary">RAB3GAP1_1</name>
    <name evidence="8" type="ORF">BGZ99_001896</name>
</gene>
<feature type="compositionally biased region" description="Basic and acidic residues" evidence="6">
    <location>
        <begin position="70"/>
        <end position="82"/>
    </location>
</feature>
<dbReference type="InterPro" id="IPR026147">
    <property type="entry name" value="Rab3GAP1_conserved"/>
</dbReference>
<dbReference type="Proteomes" id="UP000738325">
    <property type="component" value="Unassembled WGS sequence"/>
</dbReference>
<evidence type="ECO:0000256" key="2">
    <source>
        <dbReference type="ARBA" id="ARBA00008856"/>
    </source>
</evidence>
<evidence type="ECO:0000313" key="9">
    <source>
        <dbReference type="Proteomes" id="UP000738325"/>
    </source>
</evidence>
<accession>A0A9P6UXT9</accession>
<dbReference type="EMBL" id="JAAAIP010000151">
    <property type="protein sequence ID" value="KAG0324380.1"/>
    <property type="molecule type" value="Genomic_DNA"/>
</dbReference>
<dbReference type="OrthoDB" id="17346at2759"/>
<keyword evidence="5" id="KW-0963">Cytoplasm</keyword>
<reference evidence="8" key="1">
    <citation type="journal article" date="2020" name="Fungal Divers.">
        <title>Resolving the Mortierellaceae phylogeny through synthesis of multi-gene phylogenetics and phylogenomics.</title>
        <authorList>
            <person name="Vandepol N."/>
            <person name="Liber J."/>
            <person name="Desiro A."/>
            <person name="Na H."/>
            <person name="Kennedy M."/>
            <person name="Barry K."/>
            <person name="Grigoriev I.V."/>
            <person name="Miller A.N."/>
            <person name="O'Donnell K."/>
            <person name="Stajich J.E."/>
            <person name="Bonito G."/>
        </authorList>
    </citation>
    <scope>NUCLEOTIDE SEQUENCE</scope>
    <source>
        <strain evidence="8">REB-010B</strain>
    </source>
</reference>
<evidence type="ECO:0000259" key="7">
    <source>
        <dbReference type="Pfam" id="PF13890"/>
    </source>
</evidence>
<dbReference type="Pfam" id="PF13890">
    <property type="entry name" value="Rab3-GTPase_cat"/>
    <property type="match status" value="1"/>
</dbReference>
<evidence type="ECO:0000256" key="3">
    <source>
        <dbReference type="ARBA" id="ARBA00015817"/>
    </source>
</evidence>
<comment type="similarity">
    <text evidence="2">Belongs to the Rab3-GAP catalytic subunit family.</text>
</comment>
<protein>
    <recommendedName>
        <fullName evidence="3">Rab3 GTPase-activating protein catalytic subunit</fullName>
    </recommendedName>
</protein>